<name>A0A1Y5MR27_9BACT</name>
<dbReference type="GO" id="GO:0016787">
    <property type="term" value="F:hydrolase activity"/>
    <property type="evidence" value="ECO:0007669"/>
    <property type="project" value="UniProtKB-KW"/>
</dbReference>
<feature type="domain" description="BD-FAE-like" evidence="1">
    <location>
        <begin position="105"/>
        <end position="202"/>
    </location>
</feature>
<sequence length="478" mass="52528">MKGVRVAILGVCLVGACFGNELKFDESKFELKSVQVGERTLKFRAYEGIVYVAKPVSDYQVLNFYVPEGKFSDQKSAIFMPNAIGGYMPAMPSKPEIQNEKPNATLEALLIGYVVASVGTRGRTLKDGENFIGKAPAAIVDLKAAVRYLKFNDKFMPGDANKIISNGTSAGGAMSALLGVSAGVKEYEPYLKELGAARADDKIYAASIYCPVTNLEHEDEAYEWMFGDLDKFERIDFSSLDAASFNDRSKKPKMITGELNATQKELSRELKAKFPAYLNSLNLKDAKGHSLSLDEKGEGSFKEYINALISKAFTATKSGDKNTLTPKFITLDTQGCQLGYTFKFEDFIASLKRAKAPVAFDGLALESPENDLFGDSKTPAKHFTKFAKERGGGEMAETGVIKMMNAMNYTKNKEAAKFYRIRQGTNDTDLALAVPAMLALSLKNTGKEVDFEAVWGQGHGGDYDLDELFAWMKRVVEK</sequence>
<evidence type="ECO:0000313" key="3">
    <source>
        <dbReference type="Proteomes" id="UP000195967"/>
    </source>
</evidence>
<dbReference type="SUPFAM" id="SSF53474">
    <property type="entry name" value="alpha/beta-Hydrolases"/>
    <property type="match status" value="1"/>
</dbReference>
<keyword evidence="2" id="KW-0378">Hydrolase</keyword>
<dbReference type="PROSITE" id="PS51257">
    <property type="entry name" value="PROKAR_LIPOPROTEIN"/>
    <property type="match status" value="1"/>
</dbReference>
<accession>A0A1Y5MR27</accession>
<dbReference type="RefSeq" id="WP_087584908.1">
    <property type="nucleotide sequence ID" value="NZ_CABMKR010000008.1"/>
</dbReference>
<dbReference type="InterPro" id="IPR048124">
    <property type="entry name" value="Tannase_B"/>
</dbReference>
<reference evidence="2 3" key="1">
    <citation type="submission" date="2017-04" db="EMBL/GenBank/DDBJ databases">
        <title>Complete genome of Campylobacter concisus ATCC 33237T and draft genomes for an additional eight well characterized C. concisus strains.</title>
        <authorList>
            <person name="Cornelius A.J."/>
            <person name="Miller W.G."/>
            <person name="Lastovica A.J."/>
            <person name="On S.L."/>
            <person name="French N.P."/>
            <person name="Vandenberg O."/>
            <person name="Biggs P.J."/>
        </authorList>
    </citation>
    <scope>NUCLEOTIDE SEQUENCE [LARGE SCALE GENOMIC DNA]</scope>
    <source>
        <strain evidence="2 3">Lasto28.99</strain>
    </source>
</reference>
<gene>
    <name evidence="2" type="ORF">B9N62_06855</name>
</gene>
<dbReference type="AlphaFoldDB" id="A0A1Y5MR27"/>
<evidence type="ECO:0000259" key="1">
    <source>
        <dbReference type="Pfam" id="PF20434"/>
    </source>
</evidence>
<dbReference type="EMBL" id="NDYO01000008">
    <property type="protein sequence ID" value="OUT11050.1"/>
    <property type="molecule type" value="Genomic_DNA"/>
</dbReference>
<dbReference type="InterPro" id="IPR029058">
    <property type="entry name" value="AB_hydrolase_fold"/>
</dbReference>
<dbReference type="NCBIfam" id="NF041556">
    <property type="entry name" value="tannase_B"/>
    <property type="match status" value="1"/>
</dbReference>
<comment type="caution">
    <text evidence="2">The sequence shown here is derived from an EMBL/GenBank/DDBJ whole genome shotgun (WGS) entry which is preliminary data.</text>
</comment>
<protein>
    <submittedName>
        <fullName evidence="2">Alpha/beta hydrolase</fullName>
    </submittedName>
</protein>
<dbReference type="Pfam" id="PF20434">
    <property type="entry name" value="BD-FAE"/>
    <property type="match status" value="1"/>
</dbReference>
<organism evidence="2 3">
    <name type="scientific">Campylobacter concisus</name>
    <dbReference type="NCBI Taxonomy" id="199"/>
    <lineage>
        <taxon>Bacteria</taxon>
        <taxon>Pseudomonadati</taxon>
        <taxon>Campylobacterota</taxon>
        <taxon>Epsilonproteobacteria</taxon>
        <taxon>Campylobacterales</taxon>
        <taxon>Campylobacteraceae</taxon>
        <taxon>Campylobacter</taxon>
    </lineage>
</organism>
<evidence type="ECO:0000313" key="2">
    <source>
        <dbReference type="EMBL" id="OUT11050.1"/>
    </source>
</evidence>
<proteinExistence type="predicted"/>
<dbReference type="Gene3D" id="3.40.50.1820">
    <property type="entry name" value="alpha/beta hydrolase"/>
    <property type="match status" value="1"/>
</dbReference>
<dbReference type="Proteomes" id="UP000195967">
    <property type="component" value="Unassembled WGS sequence"/>
</dbReference>
<dbReference type="InterPro" id="IPR049492">
    <property type="entry name" value="BD-FAE-like_dom"/>
</dbReference>